<accession>H0QQU2</accession>
<feature type="compositionally biased region" description="Basic and acidic residues" evidence="1">
    <location>
        <begin position="102"/>
        <end position="113"/>
    </location>
</feature>
<dbReference type="AlphaFoldDB" id="H0QQU2"/>
<reference evidence="2 3" key="1">
    <citation type="submission" date="2011-12" db="EMBL/GenBank/DDBJ databases">
        <title>Whole genome shotgun sequence of Arthrobacter globiformis NBRC 12137.</title>
        <authorList>
            <person name="Miyazawa S."/>
            <person name="Hosoyama A."/>
            <person name="Tsuchikane K."/>
            <person name="Katsumata H."/>
            <person name="Yamazaki S."/>
            <person name="Fujita N."/>
        </authorList>
    </citation>
    <scope>NUCLEOTIDE SEQUENCE [LARGE SCALE GENOMIC DNA]</scope>
    <source>
        <strain evidence="2 3">NBRC 12137</strain>
    </source>
</reference>
<comment type="caution">
    <text evidence="2">The sequence shown here is derived from an EMBL/GenBank/DDBJ whole genome shotgun (WGS) entry which is preliminary data.</text>
</comment>
<feature type="region of interest" description="Disordered" evidence="1">
    <location>
        <begin position="1"/>
        <end position="145"/>
    </location>
</feature>
<protein>
    <submittedName>
        <fullName evidence="2">Uncharacterized protein</fullName>
    </submittedName>
</protein>
<sequence>MPERQPVMPKTIQPRAKKHVAGEPSDRQHSGPSGEDRARGDVCDPGGGETVEPHVAGHVQGAHQREAEADGAQSACPATEPEVDGCQGEGEADEDHPVQGVRDLEGRLPHHLDPVQAQVGSEQARHVRCGKDKAGHQRDGTGGSS</sequence>
<evidence type="ECO:0000313" key="3">
    <source>
        <dbReference type="Proteomes" id="UP000003828"/>
    </source>
</evidence>
<dbReference type="Proteomes" id="UP000003828">
    <property type="component" value="Unassembled WGS sequence"/>
</dbReference>
<keyword evidence="3" id="KW-1185">Reference proteome</keyword>
<dbReference type="EMBL" id="BAEG01000083">
    <property type="protein sequence ID" value="GAB15193.1"/>
    <property type="molecule type" value="Genomic_DNA"/>
</dbReference>
<feature type="compositionally biased region" description="Basic and acidic residues" evidence="1">
    <location>
        <begin position="20"/>
        <end position="42"/>
    </location>
</feature>
<organism evidence="2 3">
    <name type="scientific">Arthrobacter globiformis (strain ATCC 8010 / DSM 20124 / JCM 1332 / NBRC 12137 / NCIMB 8907 / NRRL B-2979 / 168)</name>
    <dbReference type="NCBI Taxonomy" id="1077972"/>
    <lineage>
        <taxon>Bacteria</taxon>
        <taxon>Bacillati</taxon>
        <taxon>Actinomycetota</taxon>
        <taxon>Actinomycetes</taxon>
        <taxon>Micrococcales</taxon>
        <taxon>Micrococcaceae</taxon>
        <taxon>Arthrobacter</taxon>
    </lineage>
</organism>
<dbReference type="RefSeq" id="WP_003804494.1">
    <property type="nucleotide sequence ID" value="NZ_BAEG01000083.1"/>
</dbReference>
<evidence type="ECO:0000313" key="2">
    <source>
        <dbReference type="EMBL" id="GAB15193.1"/>
    </source>
</evidence>
<name>H0QQU2_ARTG1</name>
<evidence type="ECO:0000256" key="1">
    <source>
        <dbReference type="SAM" id="MobiDB-lite"/>
    </source>
</evidence>
<feature type="compositionally biased region" description="Basic and acidic residues" evidence="1">
    <location>
        <begin position="123"/>
        <end position="139"/>
    </location>
</feature>
<gene>
    <name evidence="2" type="ORF">ARGLB_083_00810</name>
</gene>
<proteinExistence type="predicted"/>